<evidence type="ECO:0000256" key="3">
    <source>
        <dbReference type="ARBA" id="ARBA00012217"/>
    </source>
</evidence>
<evidence type="ECO:0000256" key="8">
    <source>
        <dbReference type="ARBA" id="ARBA00030409"/>
    </source>
</evidence>
<dbReference type="Gene3D" id="3.30.200.20">
    <property type="entry name" value="Phosphorylase Kinase, domain 1"/>
    <property type="match status" value="1"/>
</dbReference>
<comment type="caution">
    <text evidence="10">The sequence shown here is derived from an EMBL/GenBank/DDBJ whole genome shotgun (WGS) entry which is preliminary data.</text>
</comment>
<dbReference type="PROSITE" id="PS01057">
    <property type="entry name" value="SAICAR_SYNTHETASE_1"/>
    <property type="match status" value="1"/>
</dbReference>
<dbReference type="PROSITE" id="PS01058">
    <property type="entry name" value="SAICAR_SYNTHETASE_2"/>
    <property type="match status" value="1"/>
</dbReference>
<evidence type="ECO:0000256" key="2">
    <source>
        <dbReference type="ARBA" id="ARBA00010190"/>
    </source>
</evidence>
<evidence type="ECO:0000256" key="6">
    <source>
        <dbReference type="ARBA" id="ARBA00022755"/>
    </source>
</evidence>
<keyword evidence="5" id="KW-0547">Nucleotide-binding</keyword>
<gene>
    <name evidence="10" type="ORF">SEMRO_477_G150820.1</name>
</gene>
<dbReference type="PANTHER" id="PTHR43700:SF1">
    <property type="entry name" value="PHOSPHORIBOSYLAMINOIMIDAZOLE-SUCCINOCARBOXAMIDE SYNTHASE"/>
    <property type="match status" value="1"/>
</dbReference>
<dbReference type="InterPro" id="IPR028923">
    <property type="entry name" value="SAICAR_synt/ADE2_N"/>
</dbReference>
<keyword evidence="6" id="KW-0658">Purine biosynthesis</keyword>
<dbReference type="HAMAP" id="MF_00137">
    <property type="entry name" value="SAICAR_synth"/>
    <property type="match status" value="1"/>
</dbReference>
<evidence type="ECO:0000256" key="1">
    <source>
        <dbReference type="ARBA" id="ARBA00004672"/>
    </source>
</evidence>
<reference evidence="10" key="1">
    <citation type="submission" date="2020-06" db="EMBL/GenBank/DDBJ databases">
        <authorList>
            <consortium name="Plant Systems Biology data submission"/>
        </authorList>
    </citation>
    <scope>NUCLEOTIDE SEQUENCE</scope>
    <source>
        <strain evidence="10">D6</strain>
    </source>
</reference>
<comment type="similarity">
    <text evidence="2">Belongs to the SAICAR synthetase family.</text>
</comment>
<dbReference type="Pfam" id="PF01259">
    <property type="entry name" value="SAICAR_synt"/>
    <property type="match status" value="1"/>
</dbReference>
<dbReference type="AlphaFoldDB" id="A0A9N8E3X7"/>
<evidence type="ECO:0000256" key="7">
    <source>
        <dbReference type="ARBA" id="ARBA00022840"/>
    </source>
</evidence>
<dbReference type="CDD" id="cd01414">
    <property type="entry name" value="SAICAR_synt_Sc"/>
    <property type="match status" value="1"/>
</dbReference>
<evidence type="ECO:0000256" key="4">
    <source>
        <dbReference type="ARBA" id="ARBA00022598"/>
    </source>
</evidence>
<dbReference type="OrthoDB" id="9991235at2759"/>
<proteinExistence type="inferred from homology"/>
<dbReference type="EMBL" id="CAICTM010000476">
    <property type="protein sequence ID" value="CAB9511279.1"/>
    <property type="molecule type" value="Genomic_DNA"/>
</dbReference>
<dbReference type="SUPFAM" id="SSF56104">
    <property type="entry name" value="SAICAR synthase-like"/>
    <property type="match status" value="1"/>
</dbReference>
<feature type="domain" description="SAICAR synthetase/ADE2 N-terminal" evidence="9">
    <location>
        <begin position="171"/>
        <end position="417"/>
    </location>
</feature>
<name>A0A9N8E3X7_9STRA</name>
<dbReference type="NCBIfam" id="NF009251">
    <property type="entry name" value="PRK12607.1"/>
    <property type="match status" value="1"/>
</dbReference>
<evidence type="ECO:0000313" key="10">
    <source>
        <dbReference type="EMBL" id="CAB9511279.1"/>
    </source>
</evidence>
<dbReference type="GO" id="GO:0005737">
    <property type="term" value="C:cytoplasm"/>
    <property type="evidence" value="ECO:0007669"/>
    <property type="project" value="TreeGrafter"/>
</dbReference>
<accession>A0A9N8E3X7</accession>
<evidence type="ECO:0000256" key="5">
    <source>
        <dbReference type="ARBA" id="ARBA00022741"/>
    </source>
</evidence>
<organism evidence="10 11">
    <name type="scientific">Seminavis robusta</name>
    <dbReference type="NCBI Taxonomy" id="568900"/>
    <lineage>
        <taxon>Eukaryota</taxon>
        <taxon>Sar</taxon>
        <taxon>Stramenopiles</taxon>
        <taxon>Ochrophyta</taxon>
        <taxon>Bacillariophyta</taxon>
        <taxon>Bacillariophyceae</taxon>
        <taxon>Bacillariophycidae</taxon>
        <taxon>Naviculales</taxon>
        <taxon>Naviculaceae</taxon>
        <taxon>Seminavis</taxon>
    </lineage>
</organism>
<protein>
    <recommendedName>
        <fullName evidence="3">phosphoribosylaminoimidazolesuccinocarboxamide synthase</fullName>
        <ecNumber evidence="3">6.3.2.6</ecNumber>
    </recommendedName>
    <alternativeName>
        <fullName evidence="8">SAICAR synthetase</fullName>
    </alternativeName>
</protein>
<evidence type="ECO:0000313" key="11">
    <source>
        <dbReference type="Proteomes" id="UP001153069"/>
    </source>
</evidence>
<dbReference type="GO" id="GO:0006189">
    <property type="term" value="P:'de novo' IMP biosynthetic process"/>
    <property type="evidence" value="ECO:0007669"/>
    <property type="project" value="TreeGrafter"/>
</dbReference>
<evidence type="ECO:0000259" key="9">
    <source>
        <dbReference type="Pfam" id="PF01259"/>
    </source>
</evidence>
<keyword evidence="4" id="KW-0436">Ligase</keyword>
<dbReference type="PANTHER" id="PTHR43700">
    <property type="entry name" value="PHOSPHORIBOSYLAMINOIMIDAZOLE-SUCCINOCARBOXAMIDE SYNTHASE"/>
    <property type="match status" value="1"/>
</dbReference>
<dbReference type="Gene3D" id="3.30.470.20">
    <property type="entry name" value="ATP-grasp fold, B domain"/>
    <property type="match status" value="1"/>
</dbReference>
<dbReference type="GO" id="GO:0004639">
    <property type="term" value="F:phosphoribosylaminoimidazolesuccinocarboxamide synthase activity"/>
    <property type="evidence" value="ECO:0007669"/>
    <property type="project" value="UniProtKB-EC"/>
</dbReference>
<dbReference type="GO" id="GO:0005524">
    <property type="term" value="F:ATP binding"/>
    <property type="evidence" value="ECO:0007669"/>
    <property type="project" value="UniProtKB-KW"/>
</dbReference>
<keyword evidence="7" id="KW-0067">ATP-binding</keyword>
<keyword evidence="11" id="KW-1185">Reference proteome</keyword>
<comment type="pathway">
    <text evidence="1">Purine metabolism; IMP biosynthesis via de novo pathway; 5-amino-1-(5-phospho-D-ribosyl)imidazole-4-carboxamide from 5-amino-1-(5-phospho-D-ribosyl)imidazole-4-carboxylate: step 1/2.</text>
</comment>
<dbReference type="EC" id="6.3.2.6" evidence="3"/>
<dbReference type="InterPro" id="IPR018236">
    <property type="entry name" value="SAICAR_synthetase_CS"/>
</dbReference>
<dbReference type="FunFam" id="3.30.470.20:FF:000015">
    <property type="entry name" value="Phosphoribosylaminoimidazole-succinocarboxamide synthase"/>
    <property type="match status" value="1"/>
</dbReference>
<sequence length="464" mass="52178">MSTSSLRVVLLASSPEDAVLANAVCESLSSEFQITNVSVRSTDVPLDRLIASTRNGASTLWVVLCNDSSSLSSSWQALEELVDPVLEIPVQATTTSKAPDVSLKIAKFCGINTPNSLVQTAMTARRQARLVEDAQLHTKSPLYEHSIARCFDQNQQIGGDKIAALQDKRRVGKVRDRYEGDIRLALVTTDRQSGFDRQLARVPFKGAVLNLTSAYWFEKTTHIIPNHLVSVPHPNVSIVKKCKPFPIEFVVRSYMTGSTSTSIWKNYQDGVRNYCGHDLPDGMTKNQKLAKNLLTPTTKEEEHDRPISAADIVAEKWMTQEDFDICAKAALQVFAFGQTLAAERGLILVDTKYEFGRDLETGEILLIDEVHTPDSSRYWLASTYQQRISEGKEPDNIDKEFLRLWFRKNCDPYKDEVLPEAPRDLVCELARRYVTLYEMITWNDFEFDARGEEPIGEALLAHLT</sequence>
<dbReference type="Proteomes" id="UP001153069">
    <property type="component" value="Unassembled WGS sequence"/>
</dbReference>